<feature type="signal peptide" evidence="2">
    <location>
        <begin position="1"/>
        <end position="22"/>
    </location>
</feature>
<dbReference type="GO" id="GO:0015889">
    <property type="term" value="P:cobalamin transport"/>
    <property type="evidence" value="ECO:0007669"/>
    <property type="project" value="TreeGrafter"/>
</dbReference>
<keyword evidence="4" id="KW-1185">Reference proteome</keyword>
<reference evidence="5" key="1">
    <citation type="submission" date="2025-08" db="UniProtKB">
        <authorList>
            <consortium name="RefSeq"/>
        </authorList>
    </citation>
    <scope>IDENTIFICATION</scope>
</reference>
<dbReference type="OrthoDB" id="6343110at2759"/>
<proteinExistence type="predicted"/>
<feature type="chain" id="PRO_5027762429" evidence="2">
    <location>
        <begin position="23"/>
        <end position="155"/>
    </location>
</feature>
<evidence type="ECO:0000313" key="5">
    <source>
        <dbReference type="RefSeq" id="XP_028275562.1"/>
    </source>
</evidence>
<feature type="domain" description="Transcobalamin-like C-terminal" evidence="3">
    <location>
        <begin position="95"/>
        <end position="153"/>
    </location>
</feature>
<dbReference type="InParanoid" id="A0A6P7JF97"/>
<dbReference type="Gene3D" id="2.170.130.30">
    <property type="match status" value="1"/>
</dbReference>
<dbReference type="GO" id="GO:0031419">
    <property type="term" value="F:cobalamin binding"/>
    <property type="evidence" value="ECO:0007669"/>
    <property type="project" value="TreeGrafter"/>
</dbReference>
<protein>
    <submittedName>
        <fullName evidence="5">Transcobalamin-1-like</fullName>
    </submittedName>
</protein>
<dbReference type="InterPro" id="IPR027954">
    <property type="entry name" value="Transcobalamin-like_C"/>
</dbReference>
<name>A0A6P7JF97_9TELE</name>
<sequence length="155" mass="16884">MKTPTFAFAALLLMLLVSGISSKKGGSKGDGGSSKENHSTPTPRPSQTPITVQVDNAGANPPMQTYSTTVVFRGILLGALRRLQTSNVGFNFTYTEDPNYGPFLESVNGVFGNVQNRTYWELQVKANKKTTKPDVGIGCYIPKENDLIILKYSTY</sequence>
<dbReference type="GO" id="GO:0005615">
    <property type="term" value="C:extracellular space"/>
    <property type="evidence" value="ECO:0007669"/>
    <property type="project" value="TreeGrafter"/>
</dbReference>
<dbReference type="GeneID" id="114444880"/>
<feature type="compositionally biased region" description="Polar residues" evidence="1">
    <location>
        <begin position="39"/>
        <end position="54"/>
    </location>
</feature>
<organism evidence="4 5">
    <name type="scientific">Parambassis ranga</name>
    <name type="common">Indian glassy fish</name>
    <dbReference type="NCBI Taxonomy" id="210632"/>
    <lineage>
        <taxon>Eukaryota</taxon>
        <taxon>Metazoa</taxon>
        <taxon>Chordata</taxon>
        <taxon>Craniata</taxon>
        <taxon>Vertebrata</taxon>
        <taxon>Euteleostomi</taxon>
        <taxon>Actinopterygii</taxon>
        <taxon>Neopterygii</taxon>
        <taxon>Teleostei</taxon>
        <taxon>Neoteleostei</taxon>
        <taxon>Acanthomorphata</taxon>
        <taxon>Ovalentaria</taxon>
        <taxon>Ambassidae</taxon>
        <taxon>Parambassis</taxon>
    </lineage>
</organism>
<dbReference type="AlphaFoldDB" id="A0A6P7JF97"/>
<dbReference type="PANTHER" id="PTHR10559">
    <property type="entry name" value="TRANSCOBALAMIN-1/GASTRIC INTRINSIC FACTOR"/>
    <property type="match status" value="1"/>
</dbReference>
<dbReference type="Pfam" id="PF14478">
    <property type="entry name" value="DUF4430"/>
    <property type="match status" value="1"/>
</dbReference>
<feature type="region of interest" description="Disordered" evidence="1">
    <location>
        <begin position="23"/>
        <end position="61"/>
    </location>
</feature>
<gene>
    <name evidence="5" type="primary">LOC114444880</name>
</gene>
<evidence type="ECO:0000256" key="2">
    <source>
        <dbReference type="SAM" id="SignalP"/>
    </source>
</evidence>
<accession>A0A6P7JF97</accession>
<evidence type="ECO:0000313" key="4">
    <source>
        <dbReference type="Proteomes" id="UP000515145"/>
    </source>
</evidence>
<dbReference type="FunCoup" id="A0A6P7JF97">
    <property type="interactions" value="35"/>
</dbReference>
<dbReference type="PANTHER" id="PTHR10559:SF18">
    <property type="entry name" value="TRANSCOBALAMIN II"/>
    <property type="match status" value="1"/>
</dbReference>
<dbReference type="InterPro" id="IPR051588">
    <property type="entry name" value="Cobalamin_Transport"/>
</dbReference>
<evidence type="ECO:0000256" key="1">
    <source>
        <dbReference type="SAM" id="MobiDB-lite"/>
    </source>
</evidence>
<dbReference type="Proteomes" id="UP000515145">
    <property type="component" value="Chromosome 13"/>
</dbReference>
<evidence type="ECO:0000259" key="3">
    <source>
        <dbReference type="Pfam" id="PF14478"/>
    </source>
</evidence>
<keyword evidence="2" id="KW-0732">Signal</keyword>
<dbReference type="RefSeq" id="XP_028275562.1">
    <property type="nucleotide sequence ID" value="XM_028419761.1"/>
</dbReference>